<dbReference type="SUPFAM" id="SSF50978">
    <property type="entry name" value="WD40 repeat-like"/>
    <property type="match status" value="1"/>
</dbReference>
<name>A0A8J5G698_ZINOF</name>
<dbReference type="InterPro" id="IPR036322">
    <property type="entry name" value="WD40_repeat_dom_sf"/>
</dbReference>
<protein>
    <submittedName>
        <fullName evidence="4">Uncharacterized protein</fullName>
    </submittedName>
</protein>
<dbReference type="Gene3D" id="2.130.10.10">
    <property type="entry name" value="YVTN repeat-like/Quinoprotein amine dehydrogenase"/>
    <property type="match status" value="1"/>
</dbReference>
<accession>A0A8J5G698</accession>
<dbReference type="PANTHER" id="PTHR14773:SF0">
    <property type="entry name" value="WD REPEAT-CONTAINING PROTEIN 76"/>
    <property type="match status" value="1"/>
</dbReference>
<evidence type="ECO:0000256" key="2">
    <source>
        <dbReference type="ARBA" id="ARBA00022737"/>
    </source>
</evidence>
<dbReference type="Proteomes" id="UP000734854">
    <property type="component" value="Unassembled WGS sequence"/>
</dbReference>
<evidence type="ECO:0000256" key="1">
    <source>
        <dbReference type="ARBA" id="ARBA00022574"/>
    </source>
</evidence>
<keyword evidence="1" id="KW-0853">WD repeat</keyword>
<gene>
    <name evidence="4" type="ORF">ZIOFF_039009</name>
</gene>
<dbReference type="GO" id="GO:0005634">
    <property type="term" value="C:nucleus"/>
    <property type="evidence" value="ECO:0007669"/>
    <property type="project" value="TreeGrafter"/>
</dbReference>
<evidence type="ECO:0000313" key="4">
    <source>
        <dbReference type="EMBL" id="KAG6499252.1"/>
    </source>
</evidence>
<dbReference type="GO" id="GO:0003677">
    <property type="term" value="F:DNA binding"/>
    <property type="evidence" value="ECO:0007669"/>
    <property type="project" value="TreeGrafter"/>
</dbReference>
<dbReference type="InterPro" id="IPR050853">
    <property type="entry name" value="WD_repeat_DNA-damage-binding"/>
</dbReference>
<reference evidence="4 5" key="1">
    <citation type="submission" date="2020-08" db="EMBL/GenBank/DDBJ databases">
        <title>Plant Genome Project.</title>
        <authorList>
            <person name="Zhang R.-G."/>
        </authorList>
    </citation>
    <scope>NUCLEOTIDE SEQUENCE [LARGE SCALE GENOMIC DNA]</scope>
    <source>
        <tissue evidence="4">Rhizome</tissue>
    </source>
</reference>
<dbReference type="AlphaFoldDB" id="A0A8J5G698"/>
<comment type="caution">
    <text evidence="4">The sequence shown here is derived from an EMBL/GenBank/DDBJ whole genome shotgun (WGS) entry which is preliminary data.</text>
</comment>
<keyword evidence="2" id="KW-0677">Repeat</keyword>
<dbReference type="EMBL" id="JACMSC010000011">
    <property type="protein sequence ID" value="KAG6499252.1"/>
    <property type="molecule type" value="Genomic_DNA"/>
</dbReference>
<keyword evidence="5" id="KW-1185">Reference proteome</keyword>
<feature type="compositionally biased region" description="Basic residues" evidence="3">
    <location>
        <begin position="27"/>
        <end position="37"/>
    </location>
</feature>
<evidence type="ECO:0000256" key="3">
    <source>
        <dbReference type="SAM" id="MobiDB-lite"/>
    </source>
</evidence>
<dbReference type="InterPro" id="IPR015943">
    <property type="entry name" value="WD40/YVTN_repeat-like_dom_sf"/>
</dbReference>
<dbReference type="PANTHER" id="PTHR14773">
    <property type="entry name" value="WD REPEAT-CONTAINING PROTEIN 76"/>
    <property type="match status" value="1"/>
</dbReference>
<sequence length="296" mass="33136">MITSVMIRSKASDLATSLKRSAATQNKPKKLKKSAKKPRVQDTILSCRYDGLIRLMDVEDGTFNMIHSGDDLIYSICQSAVDTSTIYSAEGAGELKLKAERTRRVSNSWDLHDKRINTIDFNPENPNMMATRIWDLRLMKKHQPDSLKTVQHQSSVHSAYFSPGGLRLATTSSKKTLWCNYDDMVGIASGVNFDDQSLVKHDISLLSHKFHIHGNMKRAINIISADSKTTMSLFSEYMTSIGCRLATHPHTLGKLASATAHGKVFYWTSHKNMSSDVEEENGAAQDEAEIKVVLQW</sequence>
<proteinExistence type="predicted"/>
<feature type="region of interest" description="Disordered" evidence="3">
    <location>
        <begin position="18"/>
        <end position="37"/>
    </location>
</feature>
<organism evidence="4 5">
    <name type="scientific">Zingiber officinale</name>
    <name type="common">Ginger</name>
    <name type="synonym">Amomum zingiber</name>
    <dbReference type="NCBI Taxonomy" id="94328"/>
    <lineage>
        <taxon>Eukaryota</taxon>
        <taxon>Viridiplantae</taxon>
        <taxon>Streptophyta</taxon>
        <taxon>Embryophyta</taxon>
        <taxon>Tracheophyta</taxon>
        <taxon>Spermatophyta</taxon>
        <taxon>Magnoliopsida</taxon>
        <taxon>Liliopsida</taxon>
        <taxon>Zingiberales</taxon>
        <taxon>Zingiberaceae</taxon>
        <taxon>Zingiber</taxon>
    </lineage>
</organism>
<evidence type="ECO:0000313" key="5">
    <source>
        <dbReference type="Proteomes" id="UP000734854"/>
    </source>
</evidence>
<dbReference type="GO" id="GO:2000001">
    <property type="term" value="P:regulation of DNA damage checkpoint"/>
    <property type="evidence" value="ECO:0007669"/>
    <property type="project" value="TreeGrafter"/>
</dbReference>